<dbReference type="Proteomes" id="UP000286910">
    <property type="component" value="Unassembled WGS sequence"/>
</dbReference>
<evidence type="ECO:0000256" key="8">
    <source>
        <dbReference type="ARBA" id="ARBA00022989"/>
    </source>
</evidence>
<keyword evidence="4" id="KW-0597">Phosphoprotein</keyword>
<dbReference type="InterPro" id="IPR036890">
    <property type="entry name" value="HATPase_C_sf"/>
</dbReference>
<dbReference type="GO" id="GO:0005886">
    <property type="term" value="C:plasma membrane"/>
    <property type="evidence" value="ECO:0007669"/>
    <property type="project" value="TreeGrafter"/>
</dbReference>
<comment type="catalytic activity">
    <reaction evidence="1">
        <text>ATP + protein L-histidine = ADP + protein N-phospho-L-histidine.</text>
        <dbReference type="EC" id="2.7.13.3"/>
    </reaction>
</comment>
<dbReference type="Pfam" id="PF02518">
    <property type="entry name" value="HATPase_c"/>
    <property type="match status" value="1"/>
</dbReference>
<feature type="transmembrane region" description="Helical" evidence="11">
    <location>
        <begin position="7"/>
        <end position="30"/>
    </location>
</feature>
<dbReference type="InterPro" id="IPR005467">
    <property type="entry name" value="His_kinase_dom"/>
</dbReference>
<dbReference type="Gene3D" id="3.30.565.10">
    <property type="entry name" value="Histidine kinase-like ATPase, C-terminal domain"/>
    <property type="match status" value="1"/>
</dbReference>
<evidence type="ECO:0000256" key="4">
    <source>
        <dbReference type="ARBA" id="ARBA00022553"/>
    </source>
</evidence>
<evidence type="ECO:0000259" key="13">
    <source>
        <dbReference type="PROSITE" id="PS50885"/>
    </source>
</evidence>
<evidence type="ECO:0000259" key="12">
    <source>
        <dbReference type="PROSITE" id="PS50109"/>
    </source>
</evidence>
<evidence type="ECO:0000313" key="14">
    <source>
        <dbReference type="EMBL" id="RTH07021.1"/>
    </source>
</evidence>
<feature type="region of interest" description="Disordered" evidence="10">
    <location>
        <begin position="342"/>
        <end position="366"/>
    </location>
</feature>
<evidence type="ECO:0000256" key="7">
    <source>
        <dbReference type="ARBA" id="ARBA00022777"/>
    </source>
</evidence>
<keyword evidence="5" id="KW-0808">Transferase</keyword>
<dbReference type="PROSITE" id="PS50109">
    <property type="entry name" value="HIS_KIN"/>
    <property type="match status" value="1"/>
</dbReference>
<evidence type="ECO:0000256" key="11">
    <source>
        <dbReference type="SAM" id="Phobius"/>
    </source>
</evidence>
<evidence type="ECO:0000256" key="6">
    <source>
        <dbReference type="ARBA" id="ARBA00022692"/>
    </source>
</evidence>
<dbReference type="InterPro" id="IPR050428">
    <property type="entry name" value="TCS_sensor_his_kinase"/>
</dbReference>
<dbReference type="InterPro" id="IPR003661">
    <property type="entry name" value="HisK_dim/P_dom"/>
</dbReference>
<dbReference type="PROSITE" id="PS50885">
    <property type="entry name" value="HAMP"/>
    <property type="match status" value="1"/>
</dbReference>
<dbReference type="SUPFAM" id="SSF55874">
    <property type="entry name" value="ATPase domain of HSP90 chaperone/DNA topoisomerase II/histidine kinase"/>
    <property type="match status" value="1"/>
</dbReference>
<evidence type="ECO:0000256" key="9">
    <source>
        <dbReference type="ARBA" id="ARBA00023012"/>
    </source>
</evidence>
<proteinExistence type="predicted"/>
<dbReference type="SMART" id="SM00388">
    <property type="entry name" value="HisKA"/>
    <property type="match status" value="1"/>
</dbReference>
<dbReference type="InterPro" id="IPR003660">
    <property type="entry name" value="HAMP_dom"/>
</dbReference>
<keyword evidence="8 11" id="KW-1133">Transmembrane helix</keyword>
<dbReference type="RefSeq" id="WP_126177518.1">
    <property type="nucleotide sequence ID" value="NZ_PELN01000030.1"/>
</dbReference>
<dbReference type="GO" id="GO:0000155">
    <property type="term" value="F:phosphorelay sensor kinase activity"/>
    <property type="evidence" value="ECO:0007669"/>
    <property type="project" value="InterPro"/>
</dbReference>
<dbReference type="Gene3D" id="6.10.340.10">
    <property type="match status" value="1"/>
</dbReference>
<evidence type="ECO:0000256" key="1">
    <source>
        <dbReference type="ARBA" id="ARBA00000085"/>
    </source>
</evidence>
<dbReference type="InterPro" id="IPR036097">
    <property type="entry name" value="HisK_dim/P_sf"/>
</dbReference>
<evidence type="ECO:0000256" key="10">
    <source>
        <dbReference type="SAM" id="MobiDB-lite"/>
    </source>
</evidence>
<feature type="transmembrane region" description="Helical" evidence="11">
    <location>
        <begin position="139"/>
        <end position="163"/>
    </location>
</feature>
<dbReference type="InterPro" id="IPR003594">
    <property type="entry name" value="HATPase_dom"/>
</dbReference>
<reference evidence="14 15" key="1">
    <citation type="journal article" date="2019" name="Extremophiles">
        <title>Biogeography of thermophiles and predominance of Thermus scotoductus in domestic water heaters.</title>
        <authorList>
            <person name="Wilpiszeski R.L."/>
            <person name="Zhang Z."/>
            <person name="House C.H."/>
        </authorList>
    </citation>
    <scope>NUCLEOTIDE SEQUENCE [LARGE SCALE GENOMIC DNA]</scope>
    <source>
        <strain evidence="14 15">32_S32</strain>
    </source>
</reference>
<comment type="caution">
    <text evidence="14">The sequence shown here is derived from an EMBL/GenBank/DDBJ whole genome shotgun (WGS) entry which is preliminary data.</text>
</comment>
<sequence>MSLRAKIALLAGGVATVGLVLGLLLSYLLLSRLALGEVDRALHLQARALLEEARTAGGQIPPEEEADLLFGDFPAAAWIFVQGRLVWQGGVTSAPAFLKGLSASRPVTVGDWRALALTGGDFKVIVAQPLGAVERLKVLYLRLAVPLVLLVGLISGGLAYLLLFPILNPLSRLAEAARRFEPIAPLPGQDEVARLAQAFAQLLSTLKEERTREQAFLALVSHELRTPIAAFRAGLEHLLGRKALDREPLEKLKGQATRLEALAENLLAMSRAGALDIRPSRADLERLLAEAYDRFQPLAVASGRELLLEAEPVEAVVDVRLLERAINNLVQNALSHGKGRVTLRSGREGEDPFVEVEDEGPGPPPGFRPGLGLRVVEQVAAALGAHLELQPGPPFRVRLRFRSPSASSPTLGAGA</sequence>
<dbReference type="PANTHER" id="PTHR45436:SF5">
    <property type="entry name" value="SENSOR HISTIDINE KINASE TRCS"/>
    <property type="match status" value="1"/>
</dbReference>
<organism evidence="14 15">
    <name type="scientific">Thermus scotoductus</name>
    <dbReference type="NCBI Taxonomy" id="37636"/>
    <lineage>
        <taxon>Bacteria</taxon>
        <taxon>Thermotogati</taxon>
        <taxon>Deinococcota</taxon>
        <taxon>Deinococci</taxon>
        <taxon>Thermales</taxon>
        <taxon>Thermaceae</taxon>
        <taxon>Thermus</taxon>
    </lineage>
</organism>
<comment type="subcellular location">
    <subcellularLocation>
        <location evidence="2">Membrane</location>
    </subcellularLocation>
</comment>
<name>A0A430RG75_THESC</name>
<evidence type="ECO:0000256" key="3">
    <source>
        <dbReference type="ARBA" id="ARBA00012438"/>
    </source>
</evidence>
<keyword evidence="11" id="KW-0472">Membrane</keyword>
<feature type="compositionally biased region" description="Acidic residues" evidence="10">
    <location>
        <begin position="351"/>
        <end position="360"/>
    </location>
</feature>
<keyword evidence="9" id="KW-0902">Two-component regulatory system</keyword>
<dbReference type="CDD" id="cd00082">
    <property type="entry name" value="HisKA"/>
    <property type="match status" value="1"/>
</dbReference>
<feature type="domain" description="HAMP" evidence="13">
    <location>
        <begin position="164"/>
        <end position="211"/>
    </location>
</feature>
<feature type="domain" description="Histidine kinase" evidence="12">
    <location>
        <begin position="219"/>
        <end position="407"/>
    </location>
</feature>
<gene>
    <name evidence="14" type="ORF">CSW45_00990</name>
</gene>
<evidence type="ECO:0000256" key="2">
    <source>
        <dbReference type="ARBA" id="ARBA00004370"/>
    </source>
</evidence>
<keyword evidence="7 14" id="KW-0418">Kinase</keyword>
<dbReference type="PANTHER" id="PTHR45436">
    <property type="entry name" value="SENSOR HISTIDINE KINASE YKOH"/>
    <property type="match status" value="1"/>
</dbReference>
<protein>
    <recommendedName>
        <fullName evidence="3">histidine kinase</fullName>
        <ecNumber evidence="3">2.7.13.3</ecNumber>
    </recommendedName>
</protein>
<dbReference type="AlphaFoldDB" id="A0A430RG75"/>
<dbReference type="SMART" id="SM00387">
    <property type="entry name" value="HATPase_c"/>
    <property type="match status" value="1"/>
</dbReference>
<dbReference type="SUPFAM" id="SSF47384">
    <property type="entry name" value="Homodimeric domain of signal transducing histidine kinase"/>
    <property type="match status" value="1"/>
</dbReference>
<accession>A0A430RG75</accession>
<evidence type="ECO:0000313" key="15">
    <source>
        <dbReference type="Proteomes" id="UP000286910"/>
    </source>
</evidence>
<dbReference type="CDD" id="cd06225">
    <property type="entry name" value="HAMP"/>
    <property type="match status" value="1"/>
</dbReference>
<keyword evidence="6 11" id="KW-0812">Transmembrane</keyword>
<evidence type="ECO:0000256" key="5">
    <source>
        <dbReference type="ARBA" id="ARBA00022679"/>
    </source>
</evidence>
<dbReference type="Pfam" id="PF00512">
    <property type="entry name" value="HisKA"/>
    <property type="match status" value="1"/>
</dbReference>
<dbReference type="Gene3D" id="1.10.287.130">
    <property type="match status" value="1"/>
</dbReference>
<dbReference type="EMBL" id="PELR01000021">
    <property type="protein sequence ID" value="RTH07021.1"/>
    <property type="molecule type" value="Genomic_DNA"/>
</dbReference>
<dbReference type="Pfam" id="PF00672">
    <property type="entry name" value="HAMP"/>
    <property type="match status" value="1"/>
</dbReference>
<dbReference type="EC" id="2.7.13.3" evidence="3"/>